<name>A0A0K2G7L2_NITMO</name>
<dbReference type="Proteomes" id="UP000069205">
    <property type="component" value="Chromosome"/>
</dbReference>
<evidence type="ECO:0008006" key="4">
    <source>
        <dbReference type="Google" id="ProtNLM"/>
    </source>
</evidence>
<dbReference type="EMBL" id="CP011801">
    <property type="protein sequence ID" value="ALA56910.1"/>
    <property type="molecule type" value="Genomic_DNA"/>
</dbReference>
<sequence length="214" mass="24304">MLTVEGKRLMRRAMLSLTMLVPLSLPSWVAGAEAYEANGVFDRFSRHIERQVQTDKIAFAKASGCTNWFYQQEKQKPAPPAVQSIRWDPVLQPPSREECLREYPGGLEAVRQDFHRTQTSLSVSLTFYEFALVGDRDDDARYSGEELGDLFQSLALTYDPTHSVLTHAAALTDRFDAWYQSRNLESLMNGMGQLYDKGYRVTAADRAELDRVAQ</sequence>
<accession>A0A0K2G7L2</accession>
<evidence type="ECO:0000256" key="1">
    <source>
        <dbReference type="SAM" id="SignalP"/>
    </source>
</evidence>
<proteinExistence type="predicted"/>
<protein>
    <recommendedName>
        <fullName evidence="4">EF-hand domain-containing protein</fullName>
    </recommendedName>
</protein>
<feature type="signal peptide" evidence="1">
    <location>
        <begin position="1"/>
        <end position="32"/>
    </location>
</feature>
<evidence type="ECO:0000313" key="3">
    <source>
        <dbReference type="Proteomes" id="UP000069205"/>
    </source>
</evidence>
<dbReference type="AlphaFoldDB" id="A0A0K2G7L2"/>
<dbReference type="KEGG" id="nmv:NITMOv2_0474"/>
<organism evidence="2 3">
    <name type="scientific">Nitrospira moscoviensis</name>
    <dbReference type="NCBI Taxonomy" id="42253"/>
    <lineage>
        <taxon>Bacteria</taxon>
        <taxon>Pseudomonadati</taxon>
        <taxon>Nitrospirota</taxon>
        <taxon>Nitrospiria</taxon>
        <taxon>Nitrospirales</taxon>
        <taxon>Nitrospiraceae</taxon>
        <taxon>Nitrospira</taxon>
    </lineage>
</organism>
<gene>
    <name evidence="2" type="ORF">NITMOv2_0474</name>
</gene>
<evidence type="ECO:0000313" key="2">
    <source>
        <dbReference type="EMBL" id="ALA56910.1"/>
    </source>
</evidence>
<keyword evidence="3" id="KW-1185">Reference proteome</keyword>
<reference evidence="2 3" key="1">
    <citation type="journal article" date="2015" name="Proc. Natl. Acad. Sci. U.S.A.">
        <title>Expanded metabolic versatility of ubiquitous nitrite-oxidizing bacteria from the genus Nitrospira.</title>
        <authorList>
            <person name="Koch H."/>
            <person name="Lucker S."/>
            <person name="Albertsen M."/>
            <person name="Kitzinger K."/>
            <person name="Herbold C."/>
            <person name="Spieck E."/>
            <person name="Nielsen P.H."/>
            <person name="Wagner M."/>
            <person name="Daims H."/>
        </authorList>
    </citation>
    <scope>NUCLEOTIDE SEQUENCE [LARGE SCALE GENOMIC DNA]</scope>
    <source>
        <strain evidence="2 3">NSP M-1</strain>
    </source>
</reference>
<feature type="chain" id="PRO_5005476734" description="EF-hand domain-containing protein" evidence="1">
    <location>
        <begin position="33"/>
        <end position="214"/>
    </location>
</feature>
<dbReference type="STRING" id="42253.NITMOv2_0474"/>
<dbReference type="PATRIC" id="fig|42253.5.peg.467"/>
<keyword evidence="1" id="KW-0732">Signal</keyword>